<evidence type="ECO:0000313" key="2">
    <source>
        <dbReference type="Proteomes" id="UP000837803"/>
    </source>
</evidence>
<comment type="caution">
    <text evidence="1">The sequence shown here is derived from an EMBL/GenBank/DDBJ whole genome shotgun (WGS) entry which is preliminary data.</text>
</comment>
<evidence type="ECO:0008006" key="3">
    <source>
        <dbReference type="Google" id="ProtNLM"/>
    </source>
</evidence>
<reference evidence="1" key="1">
    <citation type="submission" date="2021-12" db="EMBL/GenBank/DDBJ databases">
        <authorList>
            <person name="Rodrigo-Torres L."/>
            <person name="Arahal R. D."/>
            <person name="Lucena T."/>
        </authorList>
    </citation>
    <scope>NUCLEOTIDE SEQUENCE</scope>
    <source>
        <strain evidence="1">CECT 8419</strain>
    </source>
</reference>
<dbReference type="RefSeq" id="WP_238749557.1">
    <property type="nucleotide sequence ID" value="NZ_CAKLPZ010000001.1"/>
</dbReference>
<proteinExistence type="predicted"/>
<dbReference type="EMBL" id="CAKLPZ010000001">
    <property type="protein sequence ID" value="CAH0999369.1"/>
    <property type="molecule type" value="Genomic_DNA"/>
</dbReference>
<protein>
    <recommendedName>
        <fullName evidence="3">Apea-like HEPN domain-containing protein</fullName>
    </recommendedName>
</protein>
<gene>
    <name evidence="1" type="ORF">LEM8419_00667</name>
</gene>
<sequence>MPNQFFGHINKWLLLSQSDTDFASLFVRAWIPFNAWYVNHYQITRDRECIDNLKSDNNHFRSRMIALLQTNDDAAQEFKYYLAKLQRRLDMYPIPDAVNPISLRSIYYRENPIMSTTPVVENRGRLYKAEKLAGGDITLQILNKNNNNNTVYSYSHNKYEPTHFLNSLAHSNLSNNQRGVAERCYLEINPKVKENLIADGNRNVLRIHTINLINNPNLVSQAVIELLYTLRNKLFHGEIQPTRQNLSVYEPAYFILRSLLKDIQ</sequence>
<name>A0ABM9AXB8_9BACT</name>
<keyword evidence="2" id="KW-1185">Reference proteome</keyword>
<accession>A0ABM9AXB8</accession>
<dbReference type="Proteomes" id="UP000837803">
    <property type="component" value="Unassembled WGS sequence"/>
</dbReference>
<evidence type="ECO:0000313" key="1">
    <source>
        <dbReference type="EMBL" id="CAH0999369.1"/>
    </source>
</evidence>
<organism evidence="1 2">
    <name type="scientific">Neolewinella maritima</name>
    <dbReference type="NCBI Taxonomy" id="1383882"/>
    <lineage>
        <taxon>Bacteria</taxon>
        <taxon>Pseudomonadati</taxon>
        <taxon>Bacteroidota</taxon>
        <taxon>Saprospiria</taxon>
        <taxon>Saprospirales</taxon>
        <taxon>Lewinellaceae</taxon>
        <taxon>Neolewinella</taxon>
    </lineage>
</organism>